<evidence type="ECO:0000313" key="2">
    <source>
        <dbReference type="EMBL" id="MDQ0148996.1"/>
    </source>
</evidence>
<feature type="chain" id="PRO_5045645338" description="DUF2680 domain-containing protein" evidence="1">
    <location>
        <begin position="27"/>
        <end position="144"/>
    </location>
</feature>
<proteinExistence type="predicted"/>
<dbReference type="Proteomes" id="UP001228504">
    <property type="component" value="Unassembled WGS sequence"/>
</dbReference>
<reference evidence="2 3" key="1">
    <citation type="submission" date="2023-07" db="EMBL/GenBank/DDBJ databases">
        <title>Genomic Encyclopedia of Type Strains, Phase IV (KMG-IV): sequencing the most valuable type-strain genomes for metagenomic binning, comparative biology and taxonomic classification.</title>
        <authorList>
            <person name="Goeker M."/>
        </authorList>
    </citation>
    <scope>NUCLEOTIDE SEQUENCE [LARGE SCALE GENOMIC DNA]</scope>
    <source>
        <strain evidence="2 3">DSM 20694</strain>
    </source>
</reference>
<feature type="signal peptide" evidence="1">
    <location>
        <begin position="1"/>
        <end position="26"/>
    </location>
</feature>
<evidence type="ECO:0008006" key="4">
    <source>
        <dbReference type="Google" id="ProtNLM"/>
    </source>
</evidence>
<organism evidence="2 3">
    <name type="scientific">Eubacterium multiforme</name>
    <dbReference type="NCBI Taxonomy" id="83339"/>
    <lineage>
        <taxon>Bacteria</taxon>
        <taxon>Bacillati</taxon>
        <taxon>Bacillota</taxon>
        <taxon>Clostridia</taxon>
        <taxon>Eubacteriales</taxon>
        <taxon>Eubacteriaceae</taxon>
        <taxon>Eubacterium</taxon>
    </lineage>
</organism>
<gene>
    <name evidence="2" type="ORF">J2S18_000926</name>
</gene>
<evidence type="ECO:0000256" key="1">
    <source>
        <dbReference type="SAM" id="SignalP"/>
    </source>
</evidence>
<accession>A0ABT9URH6</accession>
<name>A0ABT9URH6_9FIRM</name>
<sequence length="144" mass="15601">MKNLSKILLTSTLIAGTCITSITAFASSKYNSPADIVSELTGRTTESIIEEHTSKNKTYGTIAKEASKLNEFKKENIKFKKEQINEKVANGTLTKAEGEKIIKDLETNQANCDGNGSNNNKIRLKLNKGNGKGAFKGNGSCINK</sequence>
<comment type="caution">
    <text evidence="2">The sequence shown here is derived from an EMBL/GenBank/DDBJ whole genome shotgun (WGS) entry which is preliminary data.</text>
</comment>
<dbReference type="RefSeq" id="WP_307483828.1">
    <property type="nucleotide sequence ID" value="NZ_JAUSUF010000002.1"/>
</dbReference>
<keyword evidence="1" id="KW-0732">Signal</keyword>
<protein>
    <recommendedName>
        <fullName evidence="4">DUF2680 domain-containing protein</fullName>
    </recommendedName>
</protein>
<keyword evidence="3" id="KW-1185">Reference proteome</keyword>
<evidence type="ECO:0000313" key="3">
    <source>
        <dbReference type="Proteomes" id="UP001228504"/>
    </source>
</evidence>
<dbReference type="EMBL" id="JAUSUF010000002">
    <property type="protein sequence ID" value="MDQ0148996.1"/>
    <property type="molecule type" value="Genomic_DNA"/>
</dbReference>